<feature type="domain" description="HNH nuclease" evidence="1">
    <location>
        <begin position="177"/>
        <end position="223"/>
    </location>
</feature>
<evidence type="ECO:0000259" key="1">
    <source>
        <dbReference type="Pfam" id="PF13391"/>
    </source>
</evidence>
<dbReference type="Proteomes" id="UP000295530">
    <property type="component" value="Unassembled WGS sequence"/>
</dbReference>
<organism evidence="2 3">
    <name type="scientific">Scandinavium goeteborgense</name>
    <dbReference type="NCBI Taxonomy" id="1851514"/>
    <lineage>
        <taxon>Bacteria</taxon>
        <taxon>Pseudomonadati</taxon>
        <taxon>Pseudomonadota</taxon>
        <taxon>Gammaproteobacteria</taxon>
        <taxon>Enterobacterales</taxon>
        <taxon>Enterobacteriaceae</taxon>
        <taxon>Scandinavium</taxon>
    </lineage>
</organism>
<keyword evidence="2" id="KW-0255">Endonuclease</keyword>
<keyword evidence="2" id="KW-0540">Nuclease</keyword>
<gene>
    <name evidence="2" type="ORF">EC847_11949</name>
</gene>
<evidence type="ECO:0000313" key="2">
    <source>
        <dbReference type="EMBL" id="TDN50985.1"/>
    </source>
</evidence>
<dbReference type="Pfam" id="PF13391">
    <property type="entry name" value="HNH_2"/>
    <property type="match status" value="1"/>
</dbReference>
<proteinExistence type="predicted"/>
<keyword evidence="2" id="KW-0378">Hydrolase</keyword>
<evidence type="ECO:0000313" key="3">
    <source>
        <dbReference type="Proteomes" id="UP000295530"/>
    </source>
</evidence>
<sequence length="263" mass="29770">MSYFYAYHGPANSRDFDYRTGYGIGVASKLTKVSAGDRVFVIQHLNKNEGFMLCGLFEVVGFYHQPENSFPHRVRLEDISQLDAFIPLNEQQVSEQLPVRKGTERWSNFQRHFCRQGASFAEPLSDEVVSVLLSLITPAPMLVEMRERRADGLRMVKIRRDQPKFRAEVMRNWEGRCAITNSSLALEACHIESHASGGLPDIRNGIALAADLHKLFDSGNLSFCKNRVILSEAAQREPRYADLHLSVLRKPLMSVDLPETCGE</sequence>
<dbReference type="OrthoDB" id="9802640at2"/>
<name>A0A4R6DZZ4_SCAGO</name>
<dbReference type="AlphaFoldDB" id="A0A4R6DZZ4"/>
<dbReference type="InterPro" id="IPR003615">
    <property type="entry name" value="HNH_nuc"/>
</dbReference>
<keyword evidence="3" id="KW-1185">Reference proteome</keyword>
<protein>
    <submittedName>
        <fullName evidence="2">HNH endonuclease</fullName>
    </submittedName>
</protein>
<dbReference type="GO" id="GO:0004519">
    <property type="term" value="F:endonuclease activity"/>
    <property type="evidence" value="ECO:0007669"/>
    <property type="project" value="UniProtKB-KW"/>
</dbReference>
<dbReference type="EMBL" id="SNVX01000019">
    <property type="protein sequence ID" value="TDN50985.1"/>
    <property type="molecule type" value="Genomic_DNA"/>
</dbReference>
<dbReference type="RefSeq" id="WP_133462161.1">
    <property type="nucleotide sequence ID" value="NZ_SNVX01000019.1"/>
</dbReference>
<reference evidence="2 3" key="1">
    <citation type="submission" date="2019-03" db="EMBL/GenBank/DDBJ databases">
        <title>Genomic analyses of the natural microbiome of Caenorhabditis elegans.</title>
        <authorList>
            <person name="Samuel B."/>
        </authorList>
    </citation>
    <scope>NUCLEOTIDE SEQUENCE [LARGE SCALE GENOMIC DNA]</scope>
    <source>
        <strain evidence="2 3">BIGb0156</strain>
    </source>
</reference>
<accession>A0A4R6DZZ4</accession>
<comment type="caution">
    <text evidence="2">The sequence shown here is derived from an EMBL/GenBank/DDBJ whole genome shotgun (WGS) entry which is preliminary data.</text>
</comment>